<accession>A0A6L9G758</accession>
<name>A0A6L9G758_9MICC</name>
<dbReference type="EMBL" id="WYDN01000010">
    <property type="protein sequence ID" value="NAZ16813.1"/>
    <property type="molecule type" value="Genomic_DNA"/>
</dbReference>
<organism evidence="2 3">
    <name type="scientific">Glutamicibacter soli</name>
    <dbReference type="NCBI Taxonomy" id="453836"/>
    <lineage>
        <taxon>Bacteria</taxon>
        <taxon>Bacillati</taxon>
        <taxon>Actinomycetota</taxon>
        <taxon>Actinomycetes</taxon>
        <taxon>Micrococcales</taxon>
        <taxon>Micrococcaceae</taxon>
        <taxon>Glutamicibacter</taxon>
    </lineage>
</organism>
<gene>
    <name evidence="2" type="ORF">GT020_12190</name>
</gene>
<dbReference type="InterPro" id="IPR025877">
    <property type="entry name" value="MobA-like_NTP_Trfase"/>
</dbReference>
<dbReference type="Proteomes" id="UP000477543">
    <property type="component" value="Unassembled WGS sequence"/>
</dbReference>
<keyword evidence="2" id="KW-0808">Transferase</keyword>
<dbReference type="InterPro" id="IPR029044">
    <property type="entry name" value="Nucleotide-diphossugar_trans"/>
</dbReference>
<dbReference type="AlphaFoldDB" id="A0A6L9G758"/>
<reference evidence="2 3" key="1">
    <citation type="submission" date="2020-01" db="EMBL/GenBank/DDBJ databases">
        <title>Glutamicibacter soli M275.</title>
        <authorList>
            <person name="Meng X."/>
        </authorList>
    </citation>
    <scope>NUCLEOTIDE SEQUENCE [LARGE SCALE GENOMIC DNA]</scope>
    <source>
        <strain evidence="2 3">M275</strain>
    </source>
</reference>
<dbReference type="SUPFAM" id="SSF53448">
    <property type="entry name" value="Nucleotide-diphospho-sugar transferases"/>
    <property type="match status" value="1"/>
</dbReference>
<dbReference type="RefSeq" id="WP_161449439.1">
    <property type="nucleotide sequence ID" value="NZ_WYDN01000010.1"/>
</dbReference>
<protein>
    <submittedName>
        <fullName evidence="2">NTP transferase domain-containing protein</fullName>
    </submittedName>
</protein>
<evidence type="ECO:0000313" key="3">
    <source>
        <dbReference type="Proteomes" id="UP000477543"/>
    </source>
</evidence>
<evidence type="ECO:0000259" key="1">
    <source>
        <dbReference type="Pfam" id="PF12804"/>
    </source>
</evidence>
<dbReference type="GO" id="GO:0016779">
    <property type="term" value="F:nucleotidyltransferase activity"/>
    <property type="evidence" value="ECO:0007669"/>
    <property type="project" value="UniProtKB-ARBA"/>
</dbReference>
<sequence length="209" mass="23478">MTHSRYIIMSNGKGSRWGGHLGIPKQLIEIGGETLLARIARQVRELDPEAEVIVSSSDPRHDTPGVRRHTPARNEIELDRFVPELLVDGSCFLYGDTFYSDEAMAEIVHSGHEALNFFGDERSIVGVSCRRAEVMMKHLERVRAAYLAGDLESCIGWQVYQAYIGKLFEPLHIGAEYHHLTGKTSGFNSPEDLRDFIDRIGQKLECAHA</sequence>
<evidence type="ECO:0000313" key="2">
    <source>
        <dbReference type="EMBL" id="NAZ16813.1"/>
    </source>
</evidence>
<proteinExistence type="predicted"/>
<dbReference type="Gene3D" id="3.90.550.10">
    <property type="entry name" value="Spore Coat Polysaccharide Biosynthesis Protein SpsA, Chain A"/>
    <property type="match status" value="1"/>
</dbReference>
<comment type="caution">
    <text evidence="2">The sequence shown here is derived from an EMBL/GenBank/DDBJ whole genome shotgun (WGS) entry which is preliminary data.</text>
</comment>
<dbReference type="Pfam" id="PF12804">
    <property type="entry name" value="NTP_transf_3"/>
    <property type="match status" value="1"/>
</dbReference>
<feature type="domain" description="MobA-like NTP transferase" evidence="1">
    <location>
        <begin position="7"/>
        <end position="62"/>
    </location>
</feature>